<evidence type="ECO:0000256" key="7">
    <source>
        <dbReference type="ARBA" id="ARBA00022833"/>
    </source>
</evidence>
<evidence type="ECO:0000256" key="9">
    <source>
        <dbReference type="RuleBase" id="RU003435"/>
    </source>
</evidence>
<name>A0AAN8WZ20_HALRR</name>
<dbReference type="InterPro" id="IPR001567">
    <property type="entry name" value="Pept_M3A_M3B_dom"/>
</dbReference>
<dbReference type="CDD" id="cd06455">
    <property type="entry name" value="M3A_TOP"/>
    <property type="match status" value="1"/>
</dbReference>
<keyword evidence="6 9" id="KW-0378">Hydrolase</keyword>
<dbReference type="GO" id="GO:0004222">
    <property type="term" value="F:metalloendopeptidase activity"/>
    <property type="evidence" value="ECO:0007669"/>
    <property type="project" value="InterPro"/>
</dbReference>
<organism evidence="11 12">
    <name type="scientific">Halocaridina rubra</name>
    <name type="common">Hawaiian red shrimp</name>
    <dbReference type="NCBI Taxonomy" id="373956"/>
    <lineage>
        <taxon>Eukaryota</taxon>
        <taxon>Metazoa</taxon>
        <taxon>Ecdysozoa</taxon>
        <taxon>Arthropoda</taxon>
        <taxon>Crustacea</taxon>
        <taxon>Multicrustacea</taxon>
        <taxon>Malacostraca</taxon>
        <taxon>Eumalacostraca</taxon>
        <taxon>Eucarida</taxon>
        <taxon>Decapoda</taxon>
        <taxon>Pleocyemata</taxon>
        <taxon>Caridea</taxon>
        <taxon>Atyoidea</taxon>
        <taxon>Atyidae</taxon>
        <taxon>Halocaridina</taxon>
    </lineage>
</organism>
<keyword evidence="3" id="KW-0963">Cytoplasm</keyword>
<dbReference type="Proteomes" id="UP001381693">
    <property type="component" value="Unassembled WGS sequence"/>
</dbReference>
<keyword evidence="5 9" id="KW-0479">Metal-binding</keyword>
<dbReference type="GO" id="GO:0006508">
    <property type="term" value="P:proteolysis"/>
    <property type="evidence" value="ECO:0007669"/>
    <property type="project" value="UniProtKB-KW"/>
</dbReference>
<evidence type="ECO:0000256" key="6">
    <source>
        <dbReference type="ARBA" id="ARBA00022801"/>
    </source>
</evidence>
<keyword evidence="4 9" id="KW-0645">Protease</keyword>
<dbReference type="Gene3D" id="1.20.1050.40">
    <property type="entry name" value="Endopeptidase. Chain P, domain 1"/>
    <property type="match status" value="1"/>
</dbReference>
<comment type="caution">
    <text evidence="11">The sequence shown here is derived from an EMBL/GenBank/DDBJ whole genome shotgun (WGS) entry which is preliminary data.</text>
</comment>
<dbReference type="FunFam" id="3.40.390.10:FF:000006">
    <property type="entry name" value="Thimet oligopeptidase 1"/>
    <property type="match status" value="1"/>
</dbReference>
<dbReference type="InterPro" id="IPR024080">
    <property type="entry name" value="Neurolysin/TOP_N"/>
</dbReference>
<dbReference type="SUPFAM" id="SSF55486">
    <property type="entry name" value="Metalloproteases ('zincins'), catalytic domain"/>
    <property type="match status" value="1"/>
</dbReference>
<keyword evidence="8 9" id="KW-0482">Metalloprotease</keyword>
<dbReference type="Gene3D" id="1.10.1370.10">
    <property type="entry name" value="Neurolysin, domain 3"/>
    <property type="match status" value="1"/>
</dbReference>
<comment type="cofactor">
    <cofactor evidence="9">
        <name>Zn(2+)</name>
        <dbReference type="ChEBI" id="CHEBI:29105"/>
    </cofactor>
    <text evidence="9">Binds 1 zinc ion.</text>
</comment>
<dbReference type="GO" id="GO:0046872">
    <property type="term" value="F:metal ion binding"/>
    <property type="evidence" value="ECO:0007669"/>
    <property type="project" value="UniProtKB-UniRule"/>
</dbReference>
<dbReference type="EMBL" id="JAXCGZ010017063">
    <property type="protein sequence ID" value="KAK7068975.1"/>
    <property type="molecule type" value="Genomic_DNA"/>
</dbReference>
<feature type="domain" description="Peptidase M3A/M3B catalytic" evidence="10">
    <location>
        <begin position="270"/>
        <end position="718"/>
    </location>
</feature>
<gene>
    <name evidence="11" type="primary">THOP1</name>
    <name evidence="11" type="ORF">SK128_015892</name>
</gene>
<dbReference type="AlphaFoldDB" id="A0AAN8WZ20"/>
<evidence type="ECO:0000256" key="3">
    <source>
        <dbReference type="ARBA" id="ARBA00022490"/>
    </source>
</evidence>
<comment type="subcellular location">
    <subcellularLocation>
        <location evidence="1">Cytoplasm</location>
    </subcellularLocation>
</comment>
<evidence type="ECO:0000256" key="2">
    <source>
        <dbReference type="ARBA" id="ARBA00006040"/>
    </source>
</evidence>
<proteinExistence type="inferred from homology"/>
<dbReference type="InterPro" id="IPR045090">
    <property type="entry name" value="Pept_M3A_M3B"/>
</dbReference>
<comment type="similarity">
    <text evidence="2 9">Belongs to the peptidase M3 family.</text>
</comment>
<protein>
    <submittedName>
        <fullName evidence="11">Thimet oligopeptidase</fullName>
    </submittedName>
</protein>
<dbReference type="PANTHER" id="PTHR11804">
    <property type="entry name" value="PROTEASE M3 THIMET OLIGOPEPTIDASE-RELATED"/>
    <property type="match status" value="1"/>
</dbReference>
<keyword evidence="12" id="KW-1185">Reference proteome</keyword>
<evidence type="ECO:0000256" key="4">
    <source>
        <dbReference type="ARBA" id="ARBA00022670"/>
    </source>
</evidence>
<keyword evidence="7 9" id="KW-0862">Zinc</keyword>
<dbReference type="GO" id="GO:0006518">
    <property type="term" value="P:peptide metabolic process"/>
    <property type="evidence" value="ECO:0007669"/>
    <property type="project" value="TreeGrafter"/>
</dbReference>
<reference evidence="11 12" key="1">
    <citation type="submission" date="2023-11" db="EMBL/GenBank/DDBJ databases">
        <title>Halocaridina rubra genome assembly.</title>
        <authorList>
            <person name="Smith C."/>
        </authorList>
    </citation>
    <scope>NUCLEOTIDE SEQUENCE [LARGE SCALE GENOMIC DNA]</scope>
    <source>
        <strain evidence="11">EP-1</strain>
        <tissue evidence="11">Whole</tissue>
    </source>
</reference>
<dbReference type="PANTHER" id="PTHR11804:SF84">
    <property type="entry name" value="SACCHAROLYSIN"/>
    <property type="match status" value="1"/>
</dbReference>
<dbReference type="InterPro" id="IPR024077">
    <property type="entry name" value="Neurolysin/TOP_dom2"/>
</dbReference>
<dbReference type="FunFam" id="1.20.1050.40:FF:000001">
    <property type="entry name" value="Thimet oligopeptidase 1"/>
    <property type="match status" value="1"/>
</dbReference>
<dbReference type="GO" id="GO:0005758">
    <property type="term" value="C:mitochondrial intermembrane space"/>
    <property type="evidence" value="ECO:0007669"/>
    <property type="project" value="TreeGrafter"/>
</dbReference>
<dbReference type="InterPro" id="IPR024079">
    <property type="entry name" value="MetalloPept_cat_dom_sf"/>
</dbReference>
<dbReference type="Pfam" id="PF01432">
    <property type="entry name" value="Peptidase_M3"/>
    <property type="match status" value="1"/>
</dbReference>
<dbReference type="Gene3D" id="3.40.390.10">
    <property type="entry name" value="Collagenase (Catalytic Domain)"/>
    <property type="match status" value="1"/>
</dbReference>
<evidence type="ECO:0000313" key="12">
    <source>
        <dbReference type="Proteomes" id="UP001381693"/>
    </source>
</evidence>
<evidence type="ECO:0000259" key="10">
    <source>
        <dbReference type="Pfam" id="PF01432"/>
    </source>
</evidence>
<evidence type="ECO:0000256" key="5">
    <source>
        <dbReference type="ARBA" id="ARBA00022723"/>
    </source>
</evidence>
<evidence type="ECO:0000256" key="8">
    <source>
        <dbReference type="ARBA" id="ARBA00023049"/>
    </source>
</evidence>
<accession>A0AAN8WZ20</accession>
<evidence type="ECO:0000313" key="11">
    <source>
        <dbReference type="EMBL" id="KAK7068975.1"/>
    </source>
</evidence>
<sequence>MLSSAFPTLIVAQKAFRTPLPSAALHYYFISTRNSKFTCCKKLIFKRFFAVSCTMPKPKGINGLYDFRRVSPEDIEKQTDALIAKQRAVYDAVAQLPVEKVSYENVIKQLAELMAERSTLGSPLDFPQHTATDKDVREASSKAEQKLEEFDVEMSMKKDIFDRVVAFRDNVGYSSLNDEQKRLVEKLILHGKRNGLHLSENIQNEVKVIKKRMAELSIKFQRNLNEDNTKLFFTKEELAGMPDDFVNELAEGEDGKLEVTMKYPHLFPVTKKCRVPKTRELMVTASQAKCMEENTPILEELITLRQKQADLLGYPNHSAYILEERMANTPENVAQFLTNLADKLQVLWQQERVDMLKLKKEECEKYHFEYSGKLDFWDFRYYMNQVEEKMYAVDQTEVRQYFPLEKVTSGLLQIYQMLLSLKFTQETDADTWHDDVKLYRVNDAKTDELMGYFFLDLYPRDGKFGHAAIFPLQPSCVRQNGDRQVAVCAMMCNFTKPTKDKPALLDHSEVETYFHEFGHVMHHICSRATYAMFAGTRVERDFLEAPSQMLENWVWEKEPLTLMSSHYQSGETLTDEIVEKLAKSRKANAGGFNLRQIVLSTFDQSIHRMGQADTKSLFAQTYREIMGIEPIPNTNMPANFGHLAGGYDAQYYGYLWSEVFSMDMYESRFKKEGILNPAVGADYRNLILQPGGSKDAAVLLRDFLGRDPSPDPFLRSKGLQP</sequence>
<evidence type="ECO:0000256" key="1">
    <source>
        <dbReference type="ARBA" id="ARBA00004496"/>
    </source>
</evidence>